<dbReference type="EMBL" id="GGEC01091990">
    <property type="protein sequence ID" value="MBX72474.1"/>
    <property type="molecule type" value="Transcribed_RNA"/>
</dbReference>
<dbReference type="AlphaFoldDB" id="A0A2P2QZZ1"/>
<accession>A0A2P2QZZ1</accession>
<proteinExistence type="predicted"/>
<reference evidence="1" key="1">
    <citation type="submission" date="2018-02" db="EMBL/GenBank/DDBJ databases">
        <title>Rhizophora mucronata_Transcriptome.</title>
        <authorList>
            <person name="Meera S.P."/>
            <person name="Sreeshan A."/>
            <person name="Augustine A."/>
        </authorList>
    </citation>
    <scope>NUCLEOTIDE SEQUENCE</scope>
    <source>
        <tissue evidence="1">Leaf</tissue>
    </source>
</reference>
<organism evidence="1">
    <name type="scientific">Rhizophora mucronata</name>
    <name type="common">Asiatic mangrove</name>
    <dbReference type="NCBI Taxonomy" id="61149"/>
    <lineage>
        <taxon>Eukaryota</taxon>
        <taxon>Viridiplantae</taxon>
        <taxon>Streptophyta</taxon>
        <taxon>Embryophyta</taxon>
        <taxon>Tracheophyta</taxon>
        <taxon>Spermatophyta</taxon>
        <taxon>Magnoliopsida</taxon>
        <taxon>eudicotyledons</taxon>
        <taxon>Gunneridae</taxon>
        <taxon>Pentapetalae</taxon>
        <taxon>rosids</taxon>
        <taxon>fabids</taxon>
        <taxon>Malpighiales</taxon>
        <taxon>Rhizophoraceae</taxon>
        <taxon>Rhizophora</taxon>
    </lineage>
</organism>
<sequence>MNCTALKLDGMYTGQPPSLIRISPFSQLWTLNHPQSI</sequence>
<protein>
    <submittedName>
        <fullName evidence="1">Uncharacterized protein</fullName>
    </submittedName>
</protein>
<evidence type="ECO:0000313" key="1">
    <source>
        <dbReference type="EMBL" id="MBX72474.1"/>
    </source>
</evidence>
<name>A0A2P2QZZ1_RHIMU</name>